<dbReference type="OrthoDB" id="3437960at2759"/>
<dbReference type="AlphaFoldDB" id="A0A9W9DMH5"/>
<feature type="compositionally biased region" description="Low complexity" evidence="6">
    <location>
        <begin position="116"/>
        <end position="140"/>
    </location>
</feature>
<gene>
    <name evidence="8" type="ORF">J3R30DRAFT_223871</name>
</gene>
<evidence type="ECO:0000256" key="4">
    <source>
        <dbReference type="ARBA" id="ARBA00022833"/>
    </source>
</evidence>
<evidence type="ECO:0000256" key="6">
    <source>
        <dbReference type="SAM" id="MobiDB-lite"/>
    </source>
</evidence>
<organism evidence="8 9">
    <name type="scientific">Lentinula aciculospora</name>
    <dbReference type="NCBI Taxonomy" id="153920"/>
    <lineage>
        <taxon>Eukaryota</taxon>
        <taxon>Fungi</taxon>
        <taxon>Dikarya</taxon>
        <taxon>Basidiomycota</taxon>
        <taxon>Agaricomycotina</taxon>
        <taxon>Agaricomycetes</taxon>
        <taxon>Agaricomycetidae</taxon>
        <taxon>Agaricales</taxon>
        <taxon>Marasmiineae</taxon>
        <taxon>Omphalotaceae</taxon>
        <taxon>Lentinula</taxon>
    </lineage>
</organism>
<keyword evidence="1" id="KW-0479">Metal-binding</keyword>
<dbReference type="SUPFAM" id="SSF57667">
    <property type="entry name" value="beta-beta-alpha zinc fingers"/>
    <property type="match status" value="1"/>
</dbReference>
<dbReference type="GO" id="GO:0000981">
    <property type="term" value="F:DNA-binding transcription factor activity, RNA polymerase II-specific"/>
    <property type="evidence" value="ECO:0007669"/>
    <property type="project" value="TreeGrafter"/>
</dbReference>
<keyword evidence="3 5" id="KW-0863">Zinc-finger</keyword>
<evidence type="ECO:0000313" key="9">
    <source>
        <dbReference type="Proteomes" id="UP001150266"/>
    </source>
</evidence>
<dbReference type="GO" id="GO:0008270">
    <property type="term" value="F:zinc ion binding"/>
    <property type="evidence" value="ECO:0007669"/>
    <property type="project" value="UniProtKB-KW"/>
</dbReference>
<proteinExistence type="predicted"/>
<feature type="domain" description="C2H2-type" evidence="7">
    <location>
        <begin position="204"/>
        <end position="232"/>
    </location>
</feature>
<sequence>MTPWNTPPPFRPSSPSPTYSFESPFWSMDSGVRPDSPTFISSDTINADDDGRWPIGWGRGRSLSSSAASTPWRSRSPSVASFQSEGYYPMRSRGGSVVSVASESSFGDIDSQLLSNSSSTTQFSPTTCSSESGASFSLSSHEPGNGSDHTRHTQVATRKIRMASEHRRKKRARFYCEVPDCYGSFTAKHNLINHMNSHDGVRNFKCNLCQRKFVTSAVMKRHGRGCYPSQKRKTN</sequence>
<feature type="region of interest" description="Disordered" evidence="6">
    <location>
        <begin position="116"/>
        <end position="156"/>
    </location>
</feature>
<accession>A0A9W9DMH5</accession>
<evidence type="ECO:0000256" key="3">
    <source>
        <dbReference type="ARBA" id="ARBA00022771"/>
    </source>
</evidence>
<protein>
    <recommendedName>
        <fullName evidence="7">C2H2-type domain-containing protein</fullName>
    </recommendedName>
</protein>
<feature type="region of interest" description="Disordered" evidence="6">
    <location>
        <begin position="36"/>
        <end position="55"/>
    </location>
</feature>
<evidence type="ECO:0000256" key="2">
    <source>
        <dbReference type="ARBA" id="ARBA00022737"/>
    </source>
</evidence>
<comment type="caution">
    <text evidence="8">The sequence shown here is derived from an EMBL/GenBank/DDBJ whole genome shotgun (WGS) entry which is preliminary data.</text>
</comment>
<dbReference type="PROSITE" id="PS50157">
    <property type="entry name" value="ZINC_FINGER_C2H2_2"/>
    <property type="match status" value="2"/>
</dbReference>
<evidence type="ECO:0000313" key="8">
    <source>
        <dbReference type="EMBL" id="KAJ4477480.1"/>
    </source>
</evidence>
<dbReference type="PROSITE" id="PS00028">
    <property type="entry name" value="ZINC_FINGER_C2H2_1"/>
    <property type="match status" value="1"/>
</dbReference>
<evidence type="ECO:0000256" key="1">
    <source>
        <dbReference type="ARBA" id="ARBA00022723"/>
    </source>
</evidence>
<dbReference type="EMBL" id="JAOTPV010000010">
    <property type="protein sequence ID" value="KAJ4477480.1"/>
    <property type="molecule type" value="Genomic_DNA"/>
</dbReference>
<evidence type="ECO:0000259" key="7">
    <source>
        <dbReference type="PROSITE" id="PS50157"/>
    </source>
</evidence>
<dbReference type="InterPro" id="IPR050329">
    <property type="entry name" value="GLI_C2H2-zinc-finger"/>
</dbReference>
<evidence type="ECO:0000256" key="5">
    <source>
        <dbReference type="PROSITE-ProRule" id="PRU00042"/>
    </source>
</evidence>
<dbReference type="GO" id="GO:0000978">
    <property type="term" value="F:RNA polymerase II cis-regulatory region sequence-specific DNA binding"/>
    <property type="evidence" value="ECO:0007669"/>
    <property type="project" value="TreeGrafter"/>
</dbReference>
<reference evidence="8" key="1">
    <citation type="submission" date="2022-08" db="EMBL/GenBank/DDBJ databases">
        <title>A Global Phylogenomic Analysis of the Shiitake Genus Lentinula.</title>
        <authorList>
            <consortium name="DOE Joint Genome Institute"/>
            <person name="Sierra-Patev S."/>
            <person name="Min B."/>
            <person name="Naranjo-Ortiz M."/>
            <person name="Looney B."/>
            <person name="Konkel Z."/>
            <person name="Slot J.C."/>
            <person name="Sakamoto Y."/>
            <person name="Steenwyk J.L."/>
            <person name="Rokas A."/>
            <person name="Carro J."/>
            <person name="Camarero S."/>
            <person name="Ferreira P."/>
            <person name="Molpeceres G."/>
            <person name="Ruiz-Duenas F.J."/>
            <person name="Serrano A."/>
            <person name="Henrissat B."/>
            <person name="Drula E."/>
            <person name="Hughes K.W."/>
            <person name="Mata J.L."/>
            <person name="Ishikawa N.K."/>
            <person name="Vargas-Isla R."/>
            <person name="Ushijima S."/>
            <person name="Smith C.A."/>
            <person name="Ahrendt S."/>
            <person name="Andreopoulos W."/>
            <person name="He G."/>
            <person name="Labutti K."/>
            <person name="Lipzen A."/>
            <person name="Ng V."/>
            <person name="Riley R."/>
            <person name="Sandor L."/>
            <person name="Barry K."/>
            <person name="Martinez A.T."/>
            <person name="Xiao Y."/>
            <person name="Gibbons J.G."/>
            <person name="Terashima K."/>
            <person name="Grigoriev I.V."/>
            <person name="Hibbett D.S."/>
        </authorList>
    </citation>
    <scope>NUCLEOTIDE SEQUENCE</scope>
    <source>
        <strain evidence="8">JLM2183</strain>
    </source>
</reference>
<dbReference type="PANTHER" id="PTHR19818:SF139">
    <property type="entry name" value="PAIR-RULE PROTEIN ODD-PAIRED"/>
    <property type="match status" value="1"/>
</dbReference>
<keyword evidence="2" id="KW-0677">Repeat</keyword>
<dbReference type="GO" id="GO:0045944">
    <property type="term" value="P:positive regulation of transcription by RNA polymerase II"/>
    <property type="evidence" value="ECO:0007669"/>
    <property type="project" value="UniProtKB-ARBA"/>
</dbReference>
<feature type="domain" description="C2H2-type" evidence="7">
    <location>
        <begin position="174"/>
        <end position="203"/>
    </location>
</feature>
<keyword evidence="4" id="KW-0862">Zinc</keyword>
<dbReference type="Pfam" id="PF00096">
    <property type="entry name" value="zf-C2H2"/>
    <property type="match status" value="1"/>
</dbReference>
<dbReference type="InterPro" id="IPR036236">
    <property type="entry name" value="Znf_C2H2_sf"/>
</dbReference>
<dbReference type="InterPro" id="IPR013087">
    <property type="entry name" value="Znf_C2H2_type"/>
</dbReference>
<name>A0A9W9DMH5_9AGAR</name>
<dbReference type="PANTHER" id="PTHR19818">
    <property type="entry name" value="ZINC FINGER PROTEIN ZIC AND GLI"/>
    <property type="match status" value="1"/>
</dbReference>
<keyword evidence="9" id="KW-1185">Reference proteome</keyword>
<dbReference type="Gene3D" id="3.30.160.60">
    <property type="entry name" value="Classic Zinc Finger"/>
    <property type="match status" value="1"/>
</dbReference>
<dbReference type="Proteomes" id="UP001150266">
    <property type="component" value="Unassembled WGS sequence"/>
</dbReference>
<dbReference type="GO" id="GO:0005634">
    <property type="term" value="C:nucleus"/>
    <property type="evidence" value="ECO:0007669"/>
    <property type="project" value="UniProtKB-ARBA"/>
</dbReference>